<dbReference type="EMBL" id="ML179742">
    <property type="protein sequence ID" value="THU82284.1"/>
    <property type="molecule type" value="Genomic_DNA"/>
</dbReference>
<organism evidence="2 3">
    <name type="scientific">Dendrothele bispora (strain CBS 962.96)</name>
    <dbReference type="NCBI Taxonomy" id="1314807"/>
    <lineage>
        <taxon>Eukaryota</taxon>
        <taxon>Fungi</taxon>
        <taxon>Dikarya</taxon>
        <taxon>Basidiomycota</taxon>
        <taxon>Agaricomycotina</taxon>
        <taxon>Agaricomycetes</taxon>
        <taxon>Agaricomycetidae</taxon>
        <taxon>Agaricales</taxon>
        <taxon>Agaricales incertae sedis</taxon>
        <taxon>Dendrothele</taxon>
    </lineage>
</organism>
<accession>A0A4S8L1K8</accession>
<dbReference type="Proteomes" id="UP000297245">
    <property type="component" value="Unassembled WGS sequence"/>
</dbReference>
<evidence type="ECO:0000313" key="3">
    <source>
        <dbReference type="Proteomes" id="UP000297245"/>
    </source>
</evidence>
<gene>
    <name evidence="2" type="ORF">K435DRAFT_934072</name>
</gene>
<feature type="non-terminal residue" evidence="2">
    <location>
        <position position="168"/>
    </location>
</feature>
<name>A0A4S8L1K8_DENBC</name>
<evidence type="ECO:0000313" key="2">
    <source>
        <dbReference type="EMBL" id="THU82284.1"/>
    </source>
</evidence>
<feature type="coiled-coil region" evidence="1">
    <location>
        <begin position="50"/>
        <end position="84"/>
    </location>
</feature>
<evidence type="ECO:0000256" key="1">
    <source>
        <dbReference type="SAM" id="Coils"/>
    </source>
</evidence>
<dbReference type="OrthoDB" id="3266451at2759"/>
<keyword evidence="1" id="KW-0175">Coiled coil</keyword>
<protein>
    <submittedName>
        <fullName evidence="2">Uncharacterized protein</fullName>
    </submittedName>
</protein>
<dbReference type="AlphaFoldDB" id="A0A4S8L1K8"/>
<keyword evidence="3" id="KW-1185">Reference proteome</keyword>
<proteinExistence type="predicted"/>
<sequence length="168" mass="18993">MSFSSSTVLCGRCQATLVVDGPSLPPVPQERLRNHDIPSVTETSRITALLDQIEPDIARYESEIARLEDTLATLRARRDELKRYQGEYKTLLSPIRRMPKNILLEIFSIVCSESGGSLSMPKTRYSLRRRKDHRVITATTLSLSQICSFWRGVVKNSPCLWSTLAVNL</sequence>
<reference evidence="2 3" key="1">
    <citation type="journal article" date="2019" name="Nat. Ecol. Evol.">
        <title>Megaphylogeny resolves global patterns of mushroom evolution.</title>
        <authorList>
            <person name="Varga T."/>
            <person name="Krizsan K."/>
            <person name="Foldi C."/>
            <person name="Dima B."/>
            <person name="Sanchez-Garcia M."/>
            <person name="Sanchez-Ramirez S."/>
            <person name="Szollosi G.J."/>
            <person name="Szarkandi J.G."/>
            <person name="Papp V."/>
            <person name="Albert L."/>
            <person name="Andreopoulos W."/>
            <person name="Angelini C."/>
            <person name="Antonin V."/>
            <person name="Barry K.W."/>
            <person name="Bougher N.L."/>
            <person name="Buchanan P."/>
            <person name="Buyck B."/>
            <person name="Bense V."/>
            <person name="Catcheside P."/>
            <person name="Chovatia M."/>
            <person name="Cooper J."/>
            <person name="Damon W."/>
            <person name="Desjardin D."/>
            <person name="Finy P."/>
            <person name="Geml J."/>
            <person name="Haridas S."/>
            <person name="Hughes K."/>
            <person name="Justo A."/>
            <person name="Karasinski D."/>
            <person name="Kautmanova I."/>
            <person name="Kiss B."/>
            <person name="Kocsube S."/>
            <person name="Kotiranta H."/>
            <person name="LaButti K.M."/>
            <person name="Lechner B.E."/>
            <person name="Liimatainen K."/>
            <person name="Lipzen A."/>
            <person name="Lukacs Z."/>
            <person name="Mihaltcheva S."/>
            <person name="Morgado L.N."/>
            <person name="Niskanen T."/>
            <person name="Noordeloos M.E."/>
            <person name="Ohm R.A."/>
            <person name="Ortiz-Santana B."/>
            <person name="Ovrebo C."/>
            <person name="Racz N."/>
            <person name="Riley R."/>
            <person name="Savchenko A."/>
            <person name="Shiryaev A."/>
            <person name="Soop K."/>
            <person name="Spirin V."/>
            <person name="Szebenyi C."/>
            <person name="Tomsovsky M."/>
            <person name="Tulloss R.E."/>
            <person name="Uehling J."/>
            <person name="Grigoriev I.V."/>
            <person name="Vagvolgyi C."/>
            <person name="Papp T."/>
            <person name="Martin F.M."/>
            <person name="Miettinen O."/>
            <person name="Hibbett D.S."/>
            <person name="Nagy L.G."/>
        </authorList>
    </citation>
    <scope>NUCLEOTIDE SEQUENCE [LARGE SCALE GENOMIC DNA]</scope>
    <source>
        <strain evidence="2 3">CBS 962.96</strain>
    </source>
</reference>